<protein>
    <recommendedName>
        <fullName evidence="1">ARHGEF1-like PH domain-containing protein</fullName>
    </recommendedName>
</protein>
<accession>E9I617</accession>
<evidence type="ECO:0000313" key="3">
    <source>
        <dbReference type="Proteomes" id="UP000000305"/>
    </source>
</evidence>
<reference evidence="2 3" key="1">
    <citation type="journal article" date="2011" name="Science">
        <title>The ecoresponsive genome of Daphnia pulex.</title>
        <authorList>
            <person name="Colbourne J.K."/>
            <person name="Pfrender M.E."/>
            <person name="Gilbert D."/>
            <person name="Thomas W.K."/>
            <person name="Tucker A."/>
            <person name="Oakley T.H."/>
            <person name="Tokishita S."/>
            <person name="Aerts A."/>
            <person name="Arnold G.J."/>
            <person name="Basu M.K."/>
            <person name="Bauer D.J."/>
            <person name="Caceres C.E."/>
            <person name="Carmel L."/>
            <person name="Casola C."/>
            <person name="Choi J.H."/>
            <person name="Detter J.C."/>
            <person name="Dong Q."/>
            <person name="Dusheyko S."/>
            <person name="Eads B.D."/>
            <person name="Frohlich T."/>
            <person name="Geiler-Samerotte K.A."/>
            <person name="Gerlach D."/>
            <person name="Hatcher P."/>
            <person name="Jogdeo S."/>
            <person name="Krijgsveld J."/>
            <person name="Kriventseva E.V."/>
            <person name="Kultz D."/>
            <person name="Laforsch C."/>
            <person name="Lindquist E."/>
            <person name="Lopez J."/>
            <person name="Manak J.R."/>
            <person name="Muller J."/>
            <person name="Pangilinan J."/>
            <person name="Patwardhan R.P."/>
            <person name="Pitluck S."/>
            <person name="Pritham E.J."/>
            <person name="Rechtsteiner A."/>
            <person name="Rho M."/>
            <person name="Rogozin I.B."/>
            <person name="Sakarya O."/>
            <person name="Salamov A."/>
            <person name="Schaack S."/>
            <person name="Shapiro H."/>
            <person name="Shiga Y."/>
            <person name="Skalitzky C."/>
            <person name="Smith Z."/>
            <person name="Souvorov A."/>
            <person name="Sung W."/>
            <person name="Tang Z."/>
            <person name="Tsuchiya D."/>
            <person name="Tu H."/>
            <person name="Vos H."/>
            <person name="Wang M."/>
            <person name="Wolf Y.I."/>
            <person name="Yamagata H."/>
            <person name="Yamada T."/>
            <person name="Ye Y."/>
            <person name="Shaw J.R."/>
            <person name="Andrews J."/>
            <person name="Crease T.J."/>
            <person name="Tang H."/>
            <person name="Lucas S.M."/>
            <person name="Robertson H.M."/>
            <person name="Bork P."/>
            <person name="Koonin E.V."/>
            <person name="Zdobnov E.M."/>
            <person name="Grigoriev I.V."/>
            <person name="Lynch M."/>
            <person name="Boore J.L."/>
        </authorList>
    </citation>
    <scope>NUCLEOTIDE SEQUENCE [LARGE SCALE GENOMIC DNA]</scope>
</reference>
<dbReference type="InterPro" id="IPR051632">
    <property type="entry name" value="Rho_GEF"/>
</dbReference>
<dbReference type="AlphaFoldDB" id="E9I617"/>
<dbReference type="Pfam" id="PF17838">
    <property type="entry name" value="PH_16"/>
    <property type="match status" value="1"/>
</dbReference>
<evidence type="ECO:0000313" key="2">
    <source>
        <dbReference type="EMBL" id="EFX60563.1"/>
    </source>
</evidence>
<dbReference type="PANTHER" id="PTHR13944:SF21">
    <property type="entry name" value="CYSTS, ISOFORM C"/>
    <property type="match status" value="1"/>
</dbReference>
<dbReference type="KEGG" id="dpx:DAPPUDRAFT_276769"/>
<dbReference type="SUPFAM" id="SSF50729">
    <property type="entry name" value="PH domain-like"/>
    <property type="match status" value="1"/>
</dbReference>
<gene>
    <name evidence="2" type="ORF">DAPPUDRAFT_276769</name>
</gene>
<proteinExistence type="predicted"/>
<dbReference type="OrthoDB" id="28045at2759"/>
<keyword evidence="3" id="KW-1185">Reference proteome</keyword>
<dbReference type="InParanoid" id="E9I617"/>
<feature type="domain" description="ARHGEF1-like PH" evidence="1">
    <location>
        <begin position="57"/>
        <end position="96"/>
    </location>
</feature>
<organism evidence="2 3">
    <name type="scientific">Daphnia pulex</name>
    <name type="common">Water flea</name>
    <dbReference type="NCBI Taxonomy" id="6669"/>
    <lineage>
        <taxon>Eukaryota</taxon>
        <taxon>Metazoa</taxon>
        <taxon>Ecdysozoa</taxon>
        <taxon>Arthropoda</taxon>
        <taxon>Crustacea</taxon>
        <taxon>Branchiopoda</taxon>
        <taxon>Diplostraca</taxon>
        <taxon>Cladocera</taxon>
        <taxon>Anomopoda</taxon>
        <taxon>Daphniidae</taxon>
        <taxon>Daphnia</taxon>
    </lineage>
</organism>
<dbReference type="Gene3D" id="2.30.29.30">
    <property type="entry name" value="Pleckstrin-homology domain (PH domain)/Phosphotyrosine-binding domain (PTB)"/>
    <property type="match status" value="1"/>
</dbReference>
<dbReference type="EMBL" id="GL736065">
    <property type="protein sequence ID" value="EFX60563.1"/>
    <property type="molecule type" value="Genomic_DNA"/>
</dbReference>
<dbReference type="PANTHER" id="PTHR13944">
    <property type="entry name" value="AGAP007712-PA"/>
    <property type="match status" value="1"/>
</dbReference>
<dbReference type="Proteomes" id="UP000000305">
    <property type="component" value="Unassembled WGS sequence"/>
</dbReference>
<evidence type="ECO:0000259" key="1">
    <source>
        <dbReference type="Pfam" id="PF17838"/>
    </source>
</evidence>
<dbReference type="STRING" id="6669.E9I617"/>
<dbReference type="InterPro" id="IPR041020">
    <property type="entry name" value="PH_16"/>
</dbReference>
<sequence length="140" mass="16350">MKPHSYPVPSFRFILPVISLRDLSSISSVSFPLHRVFFLISFCFRDFLSPVYIYIYDTRSIYLISSNPDEPEMYELQCQIPREKRIWIDTIRAAVEQCPEDEEGNVSEGEEQRKIREVQQTATTTTGFLHGRPRLRPSCS</sequence>
<dbReference type="InterPro" id="IPR011993">
    <property type="entry name" value="PH-like_dom_sf"/>
</dbReference>
<dbReference type="eggNOG" id="KOG3520">
    <property type="taxonomic scope" value="Eukaryota"/>
</dbReference>
<dbReference type="HOGENOM" id="CLU_1837134_0_0_1"/>
<name>E9I617_DAPPU</name>